<dbReference type="Proteomes" id="UP000177039">
    <property type="component" value="Unassembled WGS sequence"/>
</dbReference>
<accession>A0A1F5H565</accession>
<gene>
    <name evidence="1" type="ORF">A3B54_02895</name>
</gene>
<name>A0A1F5H565_9BACT</name>
<sequence>MPQRAADIRNRIAVMVTQRRVSGIHLAVEVGGRAKPMKKPRAARGFIKGGIRVAVEIVAEGIIPG</sequence>
<comment type="caution">
    <text evidence="1">The sequence shown here is derived from an EMBL/GenBank/DDBJ whole genome shotgun (WGS) entry which is preliminary data.</text>
</comment>
<dbReference type="EMBL" id="MFBT01000019">
    <property type="protein sequence ID" value="OGD99306.1"/>
    <property type="molecule type" value="Genomic_DNA"/>
</dbReference>
<organism evidence="1 2">
    <name type="scientific">Candidatus Curtissbacteria bacterium RIFCSPLOWO2_01_FULL_42_50</name>
    <dbReference type="NCBI Taxonomy" id="1797730"/>
    <lineage>
        <taxon>Bacteria</taxon>
        <taxon>Candidatus Curtissiibacteriota</taxon>
    </lineage>
</organism>
<evidence type="ECO:0000313" key="1">
    <source>
        <dbReference type="EMBL" id="OGD99306.1"/>
    </source>
</evidence>
<evidence type="ECO:0000313" key="2">
    <source>
        <dbReference type="Proteomes" id="UP000177039"/>
    </source>
</evidence>
<proteinExistence type="predicted"/>
<reference evidence="1 2" key="1">
    <citation type="journal article" date="2016" name="Nat. Commun.">
        <title>Thousands of microbial genomes shed light on interconnected biogeochemical processes in an aquifer system.</title>
        <authorList>
            <person name="Anantharaman K."/>
            <person name="Brown C.T."/>
            <person name="Hug L.A."/>
            <person name="Sharon I."/>
            <person name="Castelle C.J."/>
            <person name="Probst A.J."/>
            <person name="Thomas B.C."/>
            <person name="Singh A."/>
            <person name="Wilkins M.J."/>
            <person name="Karaoz U."/>
            <person name="Brodie E.L."/>
            <person name="Williams K.H."/>
            <person name="Hubbard S.S."/>
            <person name="Banfield J.F."/>
        </authorList>
    </citation>
    <scope>NUCLEOTIDE SEQUENCE [LARGE SCALE GENOMIC DNA]</scope>
</reference>
<protein>
    <submittedName>
        <fullName evidence="1">Uncharacterized protein</fullName>
    </submittedName>
</protein>
<dbReference type="AlphaFoldDB" id="A0A1F5H565"/>